<organism evidence="8 9">
    <name type="scientific">Ananas comosus</name>
    <name type="common">Pineapple</name>
    <name type="synonym">Ananas ananas</name>
    <dbReference type="NCBI Taxonomy" id="4615"/>
    <lineage>
        <taxon>Eukaryota</taxon>
        <taxon>Viridiplantae</taxon>
        <taxon>Streptophyta</taxon>
        <taxon>Embryophyta</taxon>
        <taxon>Tracheophyta</taxon>
        <taxon>Spermatophyta</taxon>
        <taxon>Magnoliopsida</taxon>
        <taxon>Liliopsida</taxon>
        <taxon>Poales</taxon>
        <taxon>Bromeliaceae</taxon>
        <taxon>Bromelioideae</taxon>
        <taxon>Ananas</taxon>
    </lineage>
</organism>
<protein>
    <submittedName>
        <fullName evidence="9">Agamous-like MADS-box protein AGL104</fullName>
    </submittedName>
</protein>
<dbReference type="SMART" id="SM00432">
    <property type="entry name" value="MADS"/>
    <property type="match status" value="1"/>
</dbReference>
<dbReference type="GO" id="GO:0045944">
    <property type="term" value="P:positive regulation of transcription by RNA polymerase II"/>
    <property type="evidence" value="ECO:0007669"/>
    <property type="project" value="InterPro"/>
</dbReference>
<dbReference type="PRINTS" id="PR00404">
    <property type="entry name" value="MADSDOMAIN"/>
</dbReference>
<feature type="domain" description="MADS-box" evidence="7">
    <location>
        <begin position="1"/>
        <end position="61"/>
    </location>
</feature>
<evidence type="ECO:0000256" key="1">
    <source>
        <dbReference type="ARBA" id="ARBA00004123"/>
    </source>
</evidence>
<dbReference type="GO" id="GO:0080092">
    <property type="term" value="P:regulation of pollen tube growth"/>
    <property type="evidence" value="ECO:0007669"/>
    <property type="project" value="UniProtKB-ARBA"/>
</dbReference>
<evidence type="ECO:0000259" key="7">
    <source>
        <dbReference type="PROSITE" id="PS50066"/>
    </source>
</evidence>
<dbReference type="InterPro" id="IPR002100">
    <property type="entry name" value="TF_MADSbox"/>
</dbReference>
<keyword evidence="4" id="KW-0238">DNA-binding</keyword>
<dbReference type="GO" id="GO:0000977">
    <property type="term" value="F:RNA polymerase II transcription regulatory region sequence-specific DNA binding"/>
    <property type="evidence" value="ECO:0007669"/>
    <property type="project" value="InterPro"/>
</dbReference>
<evidence type="ECO:0000256" key="2">
    <source>
        <dbReference type="ARBA" id="ARBA00023015"/>
    </source>
</evidence>
<keyword evidence="8" id="KW-1185">Reference proteome</keyword>
<accession>A0A6P5FC51</accession>
<dbReference type="AlphaFoldDB" id="A0A6P5FC51"/>
<name>A0A6P5FC51_ANACO</name>
<keyword evidence="5" id="KW-0804">Transcription</keyword>
<dbReference type="CDD" id="cd00265">
    <property type="entry name" value="MADS_MEF2_like"/>
    <property type="match status" value="1"/>
</dbReference>
<dbReference type="GO" id="GO:0010152">
    <property type="term" value="P:pollen maturation"/>
    <property type="evidence" value="ECO:0007669"/>
    <property type="project" value="UniProtKB-ARBA"/>
</dbReference>
<evidence type="ECO:0000256" key="5">
    <source>
        <dbReference type="ARBA" id="ARBA00023163"/>
    </source>
</evidence>
<dbReference type="OrthoDB" id="1898716at2759"/>
<dbReference type="PROSITE" id="PS50066">
    <property type="entry name" value="MADS_BOX_2"/>
    <property type="match status" value="1"/>
</dbReference>
<dbReference type="Gene3D" id="3.40.1810.10">
    <property type="entry name" value="Transcription factor, MADS-box"/>
    <property type="match status" value="1"/>
</dbReference>
<dbReference type="PROSITE" id="PS00350">
    <property type="entry name" value="MADS_BOX_1"/>
    <property type="match status" value="1"/>
</dbReference>
<dbReference type="Pfam" id="PF00319">
    <property type="entry name" value="SRF-TF"/>
    <property type="match status" value="1"/>
</dbReference>
<dbReference type="RefSeq" id="XP_020091023.1">
    <property type="nucleotide sequence ID" value="XM_020235434.1"/>
</dbReference>
<dbReference type="GO" id="GO:0005634">
    <property type="term" value="C:nucleus"/>
    <property type="evidence" value="ECO:0007669"/>
    <property type="project" value="UniProtKB-SubCell"/>
</dbReference>
<evidence type="ECO:0000256" key="3">
    <source>
        <dbReference type="ARBA" id="ARBA00023054"/>
    </source>
</evidence>
<dbReference type="SUPFAM" id="SSF55455">
    <property type="entry name" value="SRF-like"/>
    <property type="match status" value="1"/>
</dbReference>
<keyword evidence="2" id="KW-0805">Transcription regulation</keyword>
<dbReference type="GO" id="GO:0046983">
    <property type="term" value="F:protein dimerization activity"/>
    <property type="evidence" value="ECO:0007669"/>
    <property type="project" value="InterPro"/>
</dbReference>
<evidence type="ECO:0000256" key="6">
    <source>
        <dbReference type="ARBA" id="ARBA00023242"/>
    </source>
</evidence>
<reference evidence="8" key="1">
    <citation type="journal article" date="2015" name="Nat. Genet.">
        <title>The pineapple genome and the evolution of CAM photosynthesis.</title>
        <authorList>
            <person name="Ming R."/>
            <person name="VanBuren R."/>
            <person name="Wai C.M."/>
            <person name="Tang H."/>
            <person name="Schatz M.C."/>
            <person name="Bowers J.E."/>
            <person name="Lyons E."/>
            <person name="Wang M.L."/>
            <person name="Chen J."/>
            <person name="Biggers E."/>
            <person name="Zhang J."/>
            <person name="Huang L."/>
            <person name="Zhang L."/>
            <person name="Miao W."/>
            <person name="Zhang J."/>
            <person name="Ye Z."/>
            <person name="Miao C."/>
            <person name="Lin Z."/>
            <person name="Wang H."/>
            <person name="Zhou H."/>
            <person name="Yim W.C."/>
            <person name="Priest H.D."/>
            <person name="Zheng C."/>
            <person name="Woodhouse M."/>
            <person name="Edger P.P."/>
            <person name="Guyot R."/>
            <person name="Guo H.B."/>
            <person name="Guo H."/>
            <person name="Zheng G."/>
            <person name="Singh R."/>
            <person name="Sharma A."/>
            <person name="Min X."/>
            <person name="Zheng Y."/>
            <person name="Lee H."/>
            <person name="Gurtowski J."/>
            <person name="Sedlazeck F.J."/>
            <person name="Harkess A."/>
            <person name="McKain M.R."/>
            <person name="Liao Z."/>
            <person name="Fang J."/>
            <person name="Liu J."/>
            <person name="Zhang X."/>
            <person name="Zhang Q."/>
            <person name="Hu W."/>
            <person name="Qin Y."/>
            <person name="Wang K."/>
            <person name="Chen L.Y."/>
            <person name="Shirley N."/>
            <person name="Lin Y.R."/>
            <person name="Liu L.Y."/>
            <person name="Hernandez A.G."/>
            <person name="Wright C.L."/>
            <person name="Bulone V."/>
            <person name="Tuskan G.A."/>
            <person name="Heath K."/>
            <person name="Zee F."/>
            <person name="Moore P.H."/>
            <person name="Sunkar R."/>
            <person name="Leebens-Mack J.H."/>
            <person name="Mockler T."/>
            <person name="Bennetzen J.L."/>
            <person name="Freeling M."/>
            <person name="Sankoff D."/>
            <person name="Paterson A.H."/>
            <person name="Zhu X."/>
            <person name="Yang X."/>
            <person name="Smith J.A."/>
            <person name="Cushman J.C."/>
            <person name="Paull R.E."/>
            <person name="Yu Q."/>
        </authorList>
    </citation>
    <scope>NUCLEOTIDE SEQUENCE [LARGE SCALE GENOMIC DNA]</scope>
    <source>
        <strain evidence="8">cv. F153</strain>
    </source>
</reference>
<gene>
    <name evidence="9" type="primary">LOC109712017</name>
</gene>
<dbReference type="PANTHER" id="PTHR48019">
    <property type="entry name" value="SERUM RESPONSE FACTOR HOMOLOG"/>
    <property type="match status" value="1"/>
</dbReference>
<sequence>MGRVKLQIKKIENNTNRQVTFSKRRNGLIKKAYELSVLCDIDIALIMFSPSGRLSHFSGRRRIEDVLARYINLPEHDRGGVIQNRDYLIKTLKQLKCESEMAAQVANPGTVNSNIEELQQEISRYQQQLQLSEERLRLFEPDPLCITSMNEVESCEKFLMESLNRVTERKKYLLSNHMASYDPSTSGMQMYMQPHQDGIPSAYGSETVQWVLDGAANPGHQIFVGSDPLMSLRDHGIYAISQGAGGLPMDPRVAGCHVSGREDTWQQAYTSTELLSALIPSAPFPLIQHPMAPTELTAVVAREQVEAAGSCSHVPSEENGAAHVSGYEGNLAPVNVG</sequence>
<dbReference type="GeneID" id="109712017"/>
<dbReference type="InterPro" id="IPR050142">
    <property type="entry name" value="MADS-box/MEF2_TF"/>
</dbReference>
<dbReference type="InterPro" id="IPR036879">
    <property type="entry name" value="TF_MADSbox_sf"/>
</dbReference>
<keyword evidence="6" id="KW-0539">Nucleus</keyword>
<evidence type="ECO:0000256" key="4">
    <source>
        <dbReference type="ARBA" id="ARBA00023125"/>
    </source>
</evidence>
<dbReference type="FunFam" id="3.40.1810.10:FF:000014">
    <property type="entry name" value="MADS-box transcription factor 41"/>
    <property type="match status" value="1"/>
</dbReference>
<dbReference type="InterPro" id="IPR033896">
    <property type="entry name" value="MEF2-like_N"/>
</dbReference>
<keyword evidence="3" id="KW-0175">Coiled coil</keyword>
<comment type="subcellular location">
    <subcellularLocation>
        <location evidence="1">Nucleus</location>
    </subcellularLocation>
</comment>
<proteinExistence type="predicted"/>
<dbReference type="Proteomes" id="UP000515123">
    <property type="component" value="Linkage group 6"/>
</dbReference>
<reference evidence="9" key="2">
    <citation type="submission" date="2025-08" db="UniProtKB">
        <authorList>
            <consortium name="RefSeq"/>
        </authorList>
    </citation>
    <scope>IDENTIFICATION</scope>
    <source>
        <tissue evidence="9">Leaf</tissue>
    </source>
</reference>
<evidence type="ECO:0000313" key="8">
    <source>
        <dbReference type="Proteomes" id="UP000515123"/>
    </source>
</evidence>
<evidence type="ECO:0000313" key="9">
    <source>
        <dbReference type="RefSeq" id="XP_020091023.1"/>
    </source>
</evidence>